<dbReference type="Pfam" id="PF00496">
    <property type="entry name" value="SBP_bac_5"/>
    <property type="match status" value="1"/>
</dbReference>
<evidence type="ECO:0000259" key="9">
    <source>
        <dbReference type="Pfam" id="PF00496"/>
    </source>
</evidence>
<comment type="subcellular location">
    <subcellularLocation>
        <location evidence="2">Periplasm</location>
    </subcellularLocation>
</comment>
<evidence type="ECO:0000256" key="7">
    <source>
        <dbReference type="ARBA" id="ARBA00022764"/>
    </source>
</evidence>
<dbReference type="Gene3D" id="3.40.190.10">
    <property type="entry name" value="Periplasmic binding protein-like II"/>
    <property type="match status" value="1"/>
</dbReference>
<dbReference type="GO" id="GO:0042938">
    <property type="term" value="P:dipeptide transport"/>
    <property type="evidence" value="ECO:0007669"/>
    <property type="project" value="TreeGrafter"/>
</dbReference>
<dbReference type="AlphaFoldDB" id="A0A0A0D1D3"/>
<accession>A0A0A0D1D3</accession>
<evidence type="ECO:0000313" key="11">
    <source>
        <dbReference type="Proteomes" id="UP000029995"/>
    </source>
</evidence>
<dbReference type="OrthoDB" id="9803988at2"/>
<organism evidence="10 11">
    <name type="scientific">Inquilinus limosus MP06</name>
    <dbReference type="NCBI Taxonomy" id="1398085"/>
    <lineage>
        <taxon>Bacteria</taxon>
        <taxon>Pseudomonadati</taxon>
        <taxon>Pseudomonadota</taxon>
        <taxon>Alphaproteobacteria</taxon>
        <taxon>Rhodospirillales</taxon>
        <taxon>Rhodospirillaceae</taxon>
        <taxon>Inquilinus</taxon>
    </lineage>
</organism>
<feature type="signal peptide" evidence="8">
    <location>
        <begin position="1"/>
        <end position="25"/>
    </location>
</feature>
<dbReference type="InterPro" id="IPR030678">
    <property type="entry name" value="Peptide/Ni-bd"/>
</dbReference>
<dbReference type="PANTHER" id="PTHR30290:SF32">
    <property type="entry name" value="GLUTATHIONE-BINDING PROTEIN GSIB"/>
    <property type="match status" value="1"/>
</dbReference>
<keyword evidence="6 8" id="KW-0732">Signal</keyword>
<keyword evidence="5" id="KW-0813">Transport</keyword>
<evidence type="ECO:0000313" key="10">
    <source>
        <dbReference type="EMBL" id="KGM32531.1"/>
    </source>
</evidence>
<comment type="caution">
    <text evidence="10">The sequence shown here is derived from an EMBL/GenBank/DDBJ whole genome shotgun (WGS) entry which is preliminary data.</text>
</comment>
<evidence type="ECO:0000256" key="5">
    <source>
        <dbReference type="ARBA" id="ARBA00022448"/>
    </source>
</evidence>
<dbReference type="GO" id="GO:1904680">
    <property type="term" value="F:peptide transmembrane transporter activity"/>
    <property type="evidence" value="ECO:0007669"/>
    <property type="project" value="TreeGrafter"/>
</dbReference>
<evidence type="ECO:0000256" key="1">
    <source>
        <dbReference type="ARBA" id="ARBA00003489"/>
    </source>
</evidence>
<gene>
    <name evidence="10" type="ORF">P409_20890</name>
</gene>
<dbReference type="Gene3D" id="3.90.76.10">
    <property type="entry name" value="Dipeptide-binding Protein, Domain 1"/>
    <property type="match status" value="1"/>
</dbReference>
<evidence type="ECO:0000256" key="2">
    <source>
        <dbReference type="ARBA" id="ARBA00004418"/>
    </source>
</evidence>
<dbReference type="RefSeq" id="WP_034843094.1">
    <property type="nucleotide sequence ID" value="NZ_JANX01000303.1"/>
</dbReference>
<sequence>MRHWRRTLIGCAAAALLALPGAAMAKTLVIGIQENLTGLDPSNVNETSAQSASRLFYQGLYGFDQDMKLVPLLAESYTVSDDAKQYTFKLRQGVKFQDGTDFNAQAVKISLERLANPENKLKRQSLLSMLDHVEVVDDHTVKVLLKEPFGALVNTLAHPGTMIISPAALEKYGKDIGRNPVGTGPFSFKSWSADTLEAVRYDGYWKGAPKVDGVTIRSVPENGSRMAMLQAGEAQFITPVPPEMVKVIKANASLEVTERPSIVNWYVALNTRKKPFDDVRVRQALNYAVDRTAFCKVVLSGFCEPADSPMPPSLKFYAKQGVWPYDPAKAKSLLAEAGYADGFEAVLWSGNSTTSIRATQFLQQQLAQVGVKAQVTPLESGVLSQKIWSVQTPEEATVQMYYGGWSSSTGDADWALRPLLWGKGFPPKLFNVAYYSNPEVDQALEAAVATADEGKRGEAYAKVQAQVWQDAPWIDLAVEHVLSAQAKDLSGVFVLPDRGFVVEDPAFQ</sequence>
<dbReference type="GO" id="GO:0030288">
    <property type="term" value="C:outer membrane-bounded periplasmic space"/>
    <property type="evidence" value="ECO:0007669"/>
    <property type="project" value="TreeGrafter"/>
</dbReference>
<evidence type="ECO:0000256" key="8">
    <source>
        <dbReference type="SAM" id="SignalP"/>
    </source>
</evidence>
<dbReference type="CDD" id="cd08499">
    <property type="entry name" value="PBP2_Ylib_like"/>
    <property type="match status" value="1"/>
</dbReference>
<keyword evidence="7" id="KW-0574">Periplasm</keyword>
<evidence type="ECO:0000256" key="3">
    <source>
        <dbReference type="ARBA" id="ARBA00005695"/>
    </source>
</evidence>
<dbReference type="GO" id="GO:0043190">
    <property type="term" value="C:ATP-binding cassette (ABC) transporter complex"/>
    <property type="evidence" value="ECO:0007669"/>
    <property type="project" value="InterPro"/>
</dbReference>
<dbReference type="EMBL" id="JANX01000303">
    <property type="protein sequence ID" value="KGM32531.1"/>
    <property type="molecule type" value="Genomic_DNA"/>
</dbReference>
<feature type="domain" description="Solute-binding protein family 5" evidence="9">
    <location>
        <begin position="68"/>
        <end position="420"/>
    </location>
</feature>
<dbReference type="Gene3D" id="3.10.105.10">
    <property type="entry name" value="Dipeptide-binding Protein, Domain 3"/>
    <property type="match status" value="1"/>
</dbReference>
<dbReference type="SUPFAM" id="SSF53850">
    <property type="entry name" value="Periplasmic binding protein-like II"/>
    <property type="match status" value="1"/>
</dbReference>
<comment type="function">
    <text evidence="1">Part of the ABC transporter complex GsiABCD involved in glutathione import. Binds glutathione.</text>
</comment>
<reference evidence="10 11" key="1">
    <citation type="submission" date="2014-01" db="EMBL/GenBank/DDBJ databases">
        <title>Genome sequence determination for a cystic fibrosis isolate, Inquilinus limosus.</title>
        <authorList>
            <person name="Pino M."/>
            <person name="Di Conza J."/>
            <person name="Gutkind G."/>
        </authorList>
    </citation>
    <scope>NUCLEOTIDE SEQUENCE [LARGE SCALE GENOMIC DNA]</scope>
    <source>
        <strain evidence="10 11">MP06</strain>
    </source>
</reference>
<name>A0A0A0D1D3_9PROT</name>
<evidence type="ECO:0000256" key="4">
    <source>
        <dbReference type="ARBA" id="ARBA00017393"/>
    </source>
</evidence>
<proteinExistence type="inferred from homology"/>
<dbReference type="InterPro" id="IPR000914">
    <property type="entry name" value="SBP_5_dom"/>
</dbReference>
<dbReference type="PIRSF" id="PIRSF002741">
    <property type="entry name" value="MppA"/>
    <property type="match status" value="1"/>
</dbReference>
<comment type="similarity">
    <text evidence="3">Belongs to the bacterial solute-binding protein 5 family.</text>
</comment>
<evidence type="ECO:0000256" key="6">
    <source>
        <dbReference type="ARBA" id="ARBA00022729"/>
    </source>
</evidence>
<dbReference type="PANTHER" id="PTHR30290">
    <property type="entry name" value="PERIPLASMIC BINDING COMPONENT OF ABC TRANSPORTER"/>
    <property type="match status" value="1"/>
</dbReference>
<dbReference type="Proteomes" id="UP000029995">
    <property type="component" value="Unassembled WGS sequence"/>
</dbReference>
<feature type="chain" id="PRO_5001960325" description="Glutathione-binding protein GsiB" evidence="8">
    <location>
        <begin position="26"/>
        <end position="508"/>
    </location>
</feature>
<protein>
    <recommendedName>
        <fullName evidence="4">Glutathione-binding protein GsiB</fullName>
    </recommendedName>
</protein>
<dbReference type="InterPro" id="IPR039424">
    <property type="entry name" value="SBP_5"/>
</dbReference>